<dbReference type="InterPro" id="IPR000259">
    <property type="entry name" value="Adhesion_dom_fimbrial"/>
</dbReference>
<evidence type="ECO:0000313" key="6">
    <source>
        <dbReference type="Proteomes" id="UP000295794"/>
    </source>
</evidence>
<evidence type="ECO:0000313" key="3">
    <source>
        <dbReference type="EMBL" id="STQ90680.1"/>
    </source>
</evidence>
<dbReference type="GO" id="GO:0043709">
    <property type="term" value="P:cell adhesion involved in single-species biofilm formation"/>
    <property type="evidence" value="ECO:0007669"/>
    <property type="project" value="TreeGrafter"/>
</dbReference>
<proteinExistence type="predicted"/>
<dbReference type="Gene3D" id="2.60.40.1090">
    <property type="entry name" value="Fimbrial-type adhesion domain"/>
    <property type="match status" value="1"/>
</dbReference>
<dbReference type="Proteomes" id="UP000295794">
    <property type="component" value="Unassembled WGS sequence"/>
</dbReference>
<keyword evidence="1" id="KW-0732">Signal</keyword>
<dbReference type="SUPFAM" id="SSF49401">
    <property type="entry name" value="Bacterial adhesins"/>
    <property type="match status" value="1"/>
</dbReference>
<reference evidence="4 6" key="2">
    <citation type="submission" date="2019-03" db="EMBL/GenBank/DDBJ databases">
        <title>Genomic Encyclopedia of Type Strains, Phase IV (KMG-IV): sequencing the most valuable type-strain genomes for metagenomic binning, comparative biology and taxonomic classification.</title>
        <authorList>
            <person name="Goeker M."/>
        </authorList>
    </citation>
    <scope>NUCLEOTIDE SEQUENCE [LARGE SCALE GENOMIC DNA]</scope>
    <source>
        <strain evidence="4 6">DSM 3764</strain>
    </source>
</reference>
<dbReference type="PANTHER" id="PTHR33420">
    <property type="entry name" value="FIMBRIAL SUBUNIT ELFA-RELATED"/>
    <property type="match status" value="1"/>
</dbReference>
<keyword evidence="6" id="KW-1185">Reference proteome</keyword>
<dbReference type="AlphaFoldDB" id="A0A377Q7F7"/>
<evidence type="ECO:0000259" key="2">
    <source>
        <dbReference type="Pfam" id="PF00419"/>
    </source>
</evidence>
<sequence>MMLNKFAAAISLSVLMAGAHAGSQGGGTVTFQGAIVDAPCSVLPGSADQTVQFGSVSSSKLIAGGESAKQNFSIGLEGCDISTKNSVEVTFTGLADTNVPALIALQNGTAKGAGIGMVDATGKAVVLGVASSLYALTSGGNQLQFNAFLKGTGATAADVIPGDFSSMVQFSLNYK</sequence>
<reference evidence="3 5" key="1">
    <citation type="submission" date="2018-06" db="EMBL/GenBank/DDBJ databases">
        <authorList>
            <consortium name="Pathogen Informatics"/>
            <person name="Doyle S."/>
        </authorList>
    </citation>
    <scope>NUCLEOTIDE SEQUENCE [LARGE SCALE GENOMIC DNA]</scope>
    <source>
        <strain evidence="3 5">NCTC11159</strain>
    </source>
</reference>
<feature type="signal peptide" evidence="1">
    <location>
        <begin position="1"/>
        <end position="21"/>
    </location>
</feature>
<dbReference type="Pfam" id="PF00419">
    <property type="entry name" value="Fimbrial"/>
    <property type="match status" value="1"/>
</dbReference>
<dbReference type="Proteomes" id="UP000255108">
    <property type="component" value="Unassembled WGS sequence"/>
</dbReference>
<dbReference type="PANTHER" id="PTHR33420:SF26">
    <property type="entry name" value="FIMBRIAL SUBUNIT"/>
    <property type="match status" value="1"/>
</dbReference>
<dbReference type="OrthoDB" id="8586454at2"/>
<dbReference type="RefSeq" id="WP_115226966.1">
    <property type="nucleotide sequence ID" value="NZ_CAWOLO010000002.1"/>
</dbReference>
<name>A0A377Q7F7_9NEIS</name>
<evidence type="ECO:0000313" key="5">
    <source>
        <dbReference type="Proteomes" id="UP000255108"/>
    </source>
</evidence>
<dbReference type="InterPro" id="IPR050263">
    <property type="entry name" value="Bact_Fimbrial_Adh_Pro"/>
</dbReference>
<dbReference type="InterPro" id="IPR008966">
    <property type="entry name" value="Adhesion_dom_sf"/>
</dbReference>
<protein>
    <submittedName>
        <fullName evidence="3">Fimbria A protein</fullName>
    </submittedName>
    <submittedName>
        <fullName evidence="4">Type 1 fimbria pilin</fullName>
    </submittedName>
</protein>
<accession>A0A377Q7F7</accession>
<organism evidence="3 5">
    <name type="scientific">Iodobacter fluviatilis</name>
    <dbReference type="NCBI Taxonomy" id="537"/>
    <lineage>
        <taxon>Bacteria</taxon>
        <taxon>Pseudomonadati</taxon>
        <taxon>Pseudomonadota</taxon>
        <taxon>Betaproteobacteria</taxon>
        <taxon>Neisseriales</taxon>
        <taxon>Chitinibacteraceae</taxon>
        <taxon>Iodobacter</taxon>
    </lineage>
</organism>
<gene>
    <name evidence="3" type="primary">smfA</name>
    <name evidence="4" type="ORF">EV682_102222</name>
    <name evidence="3" type="ORF">NCTC11159_01747</name>
</gene>
<evidence type="ECO:0000256" key="1">
    <source>
        <dbReference type="SAM" id="SignalP"/>
    </source>
</evidence>
<feature type="domain" description="Fimbrial-type adhesion" evidence="2">
    <location>
        <begin position="30"/>
        <end position="175"/>
    </location>
</feature>
<dbReference type="GO" id="GO:0009289">
    <property type="term" value="C:pilus"/>
    <property type="evidence" value="ECO:0007669"/>
    <property type="project" value="InterPro"/>
</dbReference>
<evidence type="ECO:0000313" key="4">
    <source>
        <dbReference type="EMBL" id="TCU89310.1"/>
    </source>
</evidence>
<dbReference type="EMBL" id="UGHR01000001">
    <property type="protein sequence ID" value="STQ90680.1"/>
    <property type="molecule type" value="Genomic_DNA"/>
</dbReference>
<dbReference type="InterPro" id="IPR036937">
    <property type="entry name" value="Adhesion_dom_fimbrial_sf"/>
</dbReference>
<feature type="chain" id="PRO_5016854041" evidence="1">
    <location>
        <begin position="22"/>
        <end position="175"/>
    </location>
</feature>
<dbReference type="EMBL" id="SMBT01000002">
    <property type="protein sequence ID" value="TCU89310.1"/>
    <property type="molecule type" value="Genomic_DNA"/>
</dbReference>